<evidence type="ECO:0000313" key="9">
    <source>
        <dbReference type="EMBL" id="VAW17063.1"/>
    </source>
</evidence>
<organism evidence="9">
    <name type="scientific">hydrothermal vent metagenome</name>
    <dbReference type="NCBI Taxonomy" id="652676"/>
    <lineage>
        <taxon>unclassified sequences</taxon>
        <taxon>metagenomes</taxon>
        <taxon>ecological metagenomes</taxon>
    </lineage>
</organism>
<proteinExistence type="inferred from homology"/>
<dbReference type="InterPro" id="IPR005248">
    <property type="entry name" value="NadD/NMNAT"/>
</dbReference>
<dbReference type="Gene3D" id="3.40.50.620">
    <property type="entry name" value="HUPs"/>
    <property type="match status" value="1"/>
</dbReference>
<reference evidence="9" key="1">
    <citation type="submission" date="2018-06" db="EMBL/GenBank/DDBJ databases">
        <authorList>
            <person name="Zhirakovskaya E."/>
        </authorList>
    </citation>
    <scope>NUCLEOTIDE SEQUENCE</scope>
</reference>
<dbReference type="PANTHER" id="PTHR39321:SF3">
    <property type="entry name" value="PHOSPHOPANTETHEINE ADENYLYLTRANSFERASE"/>
    <property type="match status" value="1"/>
</dbReference>
<protein>
    <submittedName>
        <fullName evidence="9">Nicotinate-nucleotide adenylyltransferase</fullName>
        <ecNumber evidence="9">2.7.7.18</ecNumber>
    </submittedName>
</protein>
<evidence type="ECO:0000256" key="5">
    <source>
        <dbReference type="ARBA" id="ARBA00022741"/>
    </source>
</evidence>
<dbReference type="GO" id="GO:0009435">
    <property type="term" value="P:NAD+ biosynthetic process"/>
    <property type="evidence" value="ECO:0007669"/>
    <property type="project" value="UniProtKB-UniPathway"/>
</dbReference>
<dbReference type="InterPro" id="IPR014729">
    <property type="entry name" value="Rossmann-like_a/b/a_fold"/>
</dbReference>
<evidence type="ECO:0000256" key="1">
    <source>
        <dbReference type="ARBA" id="ARBA00004790"/>
    </source>
</evidence>
<feature type="domain" description="Cytidyltransferase-like" evidence="8">
    <location>
        <begin position="25"/>
        <end position="203"/>
    </location>
</feature>
<dbReference type="GO" id="GO:0004515">
    <property type="term" value="F:nicotinate-nucleotide adenylyltransferase activity"/>
    <property type="evidence" value="ECO:0007669"/>
    <property type="project" value="UniProtKB-EC"/>
</dbReference>
<sequence>MARELLKIRGITDLPHSEPGMRIGLFGGSFNPPHQGHRMVSRQALKRLDLDAVWWLVTPGNPLKDFTELAPLKNRVLAARQLVDHPRVKITGFEASRGFRFTYDTLGFLRRTLPERKFVWIMGADSFVSFHLWEHWRRIASLMPLAIYARPGSSRLAPFSKAAIALARYRIKEKDATILPSMPAPAWVYLNGMMSSLSSKDIRKSQKFSINPKKSGHTLV</sequence>
<accession>A0A3B0TLI6</accession>
<dbReference type="SUPFAM" id="SSF52374">
    <property type="entry name" value="Nucleotidylyl transferase"/>
    <property type="match status" value="1"/>
</dbReference>
<dbReference type="PANTHER" id="PTHR39321">
    <property type="entry name" value="NICOTINATE-NUCLEOTIDE ADENYLYLTRANSFERASE-RELATED"/>
    <property type="match status" value="1"/>
</dbReference>
<evidence type="ECO:0000259" key="8">
    <source>
        <dbReference type="Pfam" id="PF01467"/>
    </source>
</evidence>
<evidence type="ECO:0000256" key="2">
    <source>
        <dbReference type="ARBA" id="ARBA00022642"/>
    </source>
</evidence>
<name>A0A3B0TLI6_9ZZZZ</name>
<keyword evidence="3 9" id="KW-0808">Transferase</keyword>
<dbReference type="NCBIfam" id="TIGR00125">
    <property type="entry name" value="cyt_tran_rel"/>
    <property type="match status" value="1"/>
</dbReference>
<dbReference type="UniPathway" id="UPA00253"/>
<comment type="pathway">
    <text evidence="1">Cofactor biosynthesis; NAD(+) biosynthesis.</text>
</comment>
<keyword evidence="5" id="KW-0547">Nucleotide-binding</keyword>
<dbReference type="CDD" id="cd02165">
    <property type="entry name" value="NMNAT"/>
    <property type="match status" value="1"/>
</dbReference>
<dbReference type="GO" id="GO:0005524">
    <property type="term" value="F:ATP binding"/>
    <property type="evidence" value="ECO:0007669"/>
    <property type="project" value="UniProtKB-KW"/>
</dbReference>
<keyword evidence="7" id="KW-0520">NAD</keyword>
<dbReference type="EMBL" id="UOEO01000063">
    <property type="protein sequence ID" value="VAW17063.1"/>
    <property type="molecule type" value="Genomic_DNA"/>
</dbReference>
<evidence type="ECO:0000256" key="4">
    <source>
        <dbReference type="ARBA" id="ARBA00022695"/>
    </source>
</evidence>
<keyword evidence="6" id="KW-0067">ATP-binding</keyword>
<evidence type="ECO:0000256" key="3">
    <source>
        <dbReference type="ARBA" id="ARBA00022679"/>
    </source>
</evidence>
<dbReference type="EC" id="2.7.7.18" evidence="9"/>
<dbReference type="AlphaFoldDB" id="A0A3B0TLI6"/>
<keyword evidence="2" id="KW-0662">Pyridine nucleotide biosynthesis</keyword>
<dbReference type="HAMAP" id="MF_00244">
    <property type="entry name" value="NaMN_adenylyltr"/>
    <property type="match status" value="1"/>
</dbReference>
<dbReference type="InterPro" id="IPR004821">
    <property type="entry name" value="Cyt_trans-like"/>
</dbReference>
<dbReference type="NCBIfam" id="TIGR00482">
    <property type="entry name" value="nicotinate (nicotinamide) nucleotide adenylyltransferase"/>
    <property type="match status" value="1"/>
</dbReference>
<keyword evidence="4 9" id="KW-0548">Nucleotidyltransferase</keyword>
<evidence type="ECO:0000256" key="7">
    <source>
        <dbReference type="ARBA" id="ARBA00023027"/>
    </source>
</evidence>
<evidence type="ECO:0000256" key="6">
    <source>
        <dbReference type="ARBA" id="ARBA00022840"/>
    </source>
</evidence>
<dbReference type="Pfam" id="PF01467">
    <property type="entry name" value="CTP_transf_like"/>
    <property type="match status" value="1"/>
</dbReference>
<dbReference type="NCBIfam" id="NF000845">
    <property type="entry name" value="PRK00071.2-4"/>
    <property type="match status" value="1"/>
</dbReference>
<gene>
    <name evidence="9" type="ORF">MNBD_ALPHA12-391</name>
</gene>
<dbReference type="NCBIfam" id="NF000843">
    <property type="entry name" value="PRK00071.2-2"/>
    <property type="match status" value="1"/>
</dbReference>